<keyword evidence="3" id="KW-1185">Reference proteome</keyword>
<keyword evidence="1" id="KW-1133">Transmembrane helix</keyword>
<sequence>MKNNFWGLIWSSFSVIQTLWLGLLGFVASILAWAYAGQTPIPLVVVFVIITVAVLAIATLIRALRTAFEEYQKVKQSVIPNILRVQKDGNNNIVCLLESSNSFSIELLISFYYTDEDGFERLIGEGFVEYINPNDGRIQAVIDKPQITYQAILDRLASNDVKVIQETRVRPGVLRKHSPP</sequence>
<keyword evidence="1" id="KW-0472">Membrane</keyword>
<organism evidence="2 3">
    <name type="scientific">Pannus brasiliensis CCIBt3594</name>
    <dbReference type="NCBI Taxonomy" id="1427578"/>
    <lineage>
        <taxon>Bacteria</taxon>
        <taxon>Bacillati</taxon>
        <taxon>Cyanobacteriota</taxon>
        <taxon>Cyanophyceae</taxon>
        <taxon>Oscillatoriophycideae</taxon>
        <taxon>Chroococcales</taxon>
        <taxon>Microcystaceae</taxon>
        <taxon>Pannus</taxon>
    </lineage>
</organism>
<name>A0AAW9QN83_9CHRO</name>
<keyword evidence="1" id="KW-0812">Transmembrane</keyword>
<accession>A0AAW9QN83</accession>
<gene>
    <name evidence="2" type="ORF">V0288_03615</name>
</gene>
<dbReference type="EMBL" id="JBAFSM010000004">
    <property type="protein sequence ID" value="MEG3436196.1"/>
    <property type="molecule type" value="Genomic_DNA"/>
</dbReference>
<evidence type="ECO:0000313" key="2">
    <source>
        <dbReference type="EMBL" id="MEG3436196.1"/>
    </source>
</evidence>
<feature type="transmembrane region" description="Helical" evidence="1">
    <location>
        <begin position="7"/>
        <end position="35"/>
    </location>
</feature>
<dbReference type="Proteomes" id="UP001328733">
    <property type="component" value="Unassembled WGS sequence"/>
</dbReference>
<reference evidence="2 3" key="1">
    <citation type="submission" date="2024-01" db="EMBL/GenBank/DDBJ databases">
        <title>Genomic insights into the taxonomy and metabolism of the cyanobacterium Pannus brasiliensis CCIBt3594.</title>
        <authorList>
            <person name="Machado M."/>
            <person name="Botero N.B."/>
            <person name="Andreote A.P.D."/>
            <person name="Feitosa A.M.T."/>
            <person name="Popin R."/>
            <person name="Sivonen K."/>
            <person name="Fiore M.F."/>
        </authorList>
    </citation>
    <scope>NUCLEOTIDE SEQUENCE [LARGE SCALE GENOMIC DNA]</scope>
    <source>
        <strain evidence="2 3">CCIBt3594</strain>
    </source>
</reference>
<evidence type="ECO:0000313" key="3">
    <source>
        <dbReference type="Proteomes" id="UP001328733"/>
    </source>
</evidence>
<feature type="transmembrane region" description="Helical" evidence="1">
    <location>
        <begin position="41"/>
        <end position="64"/>
    </location>
</feature>
<evidence type="ECO:0000256" key="1">
    <source>
        <dbReference type="SAM" id="Phobius"/>
    </source>
</evidence>
<proteinExistence type="predicted"/>
<comment type="caution">
    <text evidence="2">The sequence shown here is derived from an EMBL/GenBank/DDBJ whole genome shotgun (WGS) entry which is preliminary data.</text>
</comment>
<dbReference type="RefSeq" id="WP_332863652.1">
    <property type="nucleotide sequence ID" value="NZ_JBAFSM010000004.1"/>
</dbReference>
<dbReference type="AlphaFoldDB" id="A0AAW9QN83"/>
<protein>
    <submittedName>
        <fullName evidence="2">Uncharacterized protein</fullName>
    </submittedName>
</protein>